<keyword evidence="2" id="KW-1185">Reference proteome</keyword>
<dbReference type="Gene3D" id="2.40.128.320">
    <property type="entry name" value="Protein HRI1, N-terminal domain"/>
    <property type="match status" value="1"/>
</dbReference>
<evidence type="ECO:0000313" key="1">
    <source>
        <dbReference type="EMBL" id="KAF9063824.1"/>
    </source>
</evidence>
<name>A0A9P5PDT7_9AGAR</name>
<dbReference type="AlphaFoldDB" id="A0A9P5PDT7"/>
<reference evidence="1" key="1">
    <citation type="submission" date="2020-11" db="EMBL/GenBank/DDBJ databases">
        <authorList>
            <consortium name="DOE Joint Genome Institute"/>
            <person name="Ahrendt S."/>
            <person name="Riley R."/>
            <person name="Andreopoulos W."/>
            <person name="Labutti K."/>
            <person name="Pangilinan J."/>
            <person name="Ruiz-Duenas F.J."/>
            <person name="Barrasa J.M."/>
            <person name="Sanchez-Garcia M."/>
            <person name="Camarero S."/>
            <person name="Miyauchi S."/>
            <person name="Serrano A."/>
            <person name="Linde D."/>
            <person name="Babiker R."/>
            <person name="Drula E."/>
            <person name="Ayuso-Fernandez I."/>
            <person name="Pacheco R."/>
            <person name="Padilla G."/>
            <person name="Ferreira P."/>
            <person name="Barriuso J."/>
            <person name="Kellner H."/>
            <person name="Castanera R."/>
            <person name="Alfaro M."/>
            <person name="Ramirez L."/>
            <person name="Pisabarro A.G."/>
            <person name="Kuo A."/>
            <person name="Tritt A."/>
            <person name="Lipzen A."/>
            <person name="He G."/>
            <person name="Yan M."/>
            <person name="Ng V."/>
            <person name="Cullen D."/>
            <person name="Martin F."/>
            <person name="Rosso M.-N."/>
            <person name="Henrissat B."/>
            <person name="Hibbett D."/>
            <person name="Martinez A.T."/>
            <person name="Grigoriev I.V."/>
        </authorList>
    </citation>
    <scope>NUCLEOTIDE SEQUENCE</scope>
    <source>
        <strain evidence="1">AH 40177</strain>
    </source>
</reference>
<sequence>MTSTISIRESIRWIPEEGGEPTDTVVLIGGISSIFLDVRFLKESNVLDWGIAGYRSNGNKNVTKFTHSIDSRDSSEEVVDYGYNTELPDGTILEKGEMVNPATGKMTAYEEVWRDEHPTDNKTLLLRNLAQTSWYGHVGGWQLALGRDSRGVFWAIQARMVDRKWEVIHATRSGVTLLPEDTSKWVEGSEVEWNGDQWLVLEKEPVKEQVVHKMIRHTIFKCHYAVQIKDLYVLSVRIVSGS</sequence>
<comment type="caution">
    <text evidence="1">The sequence shown here is derived from an EMBL/GenBank/DDBJ whole genome shotgun (WGS) entry which is preliminary data.</text>
</comment>
<proteinExistence type="predicted"/>
<dbReference type="EMBL" id="JADNRY010000137">
    <property type="protein sequence ID" value="KAF9063824.1"/>
    <property type="molecule type" value="Genomic_DNA"/>
</dbReference>
<protein>
    <recommendedName>
        <fullName evidence="3">Protein HRI1</fullName>
    </recommendedName>
</protein>
<dbReference type="InterPro" id="IPR043047">
    <property type="entry name" value="Hri1_N_sf"/>
</dbReference>
<organism evidence="1 2">
    <name type="scientific">Rhodocollybia butyracea</name>
    <dbReference type="NCBI Taxonomy" id="206335"/>
    <lineage>
        <taxon>Eukaryota</taxon>
        <taxon>Fungi</taxon>
        <taxon>Dikarya</taxon>
        <taxon>Basidiomycota</taxon>
        <taxon>Agaricomycotina</taxon>
        <taxon>Agaricomycetes</taxon>
        <taxon>Agaricomycetidae</taxon>
        <taxon>Agaricales</taxon>
        <taxon>Marasmiineae</taxon>
        <taxon>Omphalotaceae</taxon>
        <taxon>Rhodocollybia</taxon>
    </lineage>
</organism>
<dbReference type="OrthoDB" id="4045395at2759"/>
<dbReference type="InterPro" id="IPR031818">
    <property type="entry name" value="Hri1"/>
</dbReference>
<evidence type="ECO:0008006" key="3">
    <source>
        <dbReference type="Google" id="ProtNLM"/>
    </source>
</evidence>
<evidence type="ECO:0000313" key="2">
    <source>
        <dbReference type="Proteomes" id="UP000772434"/>
    </source>
</evidence>
<dbReference type="Proteomes" id="UP000772434">
    <property type="component" value="Unassembled WGS sequence"/>
</dbReference>
<dbReference type="Pfam" id="PF16815">
    <property type="entry name" value="HRI1"/>
    <property type="match status" value="1"/>
</dbReference>
<accession>A0A9P5PDT7</accession>
<gene>
    <name evidence="1" type="ORF">BDP27DRAFT_1231430</name>
</gene>